<sequence length="161" mass="17838">MSRISMEALYTVAKDTLIRRGVKLEDIAILVMHLQKKYNDDLTLDDCIESVDAVLNKREVAHAIITGVALDELAEKRLLPEPLQQIVESDEPLYGIDEILPLSISNLYGTIGLTNYGYLDKEKIGIIKELDEMKGTRVHTFMDDLAAAIAAAAASRIAHSE</sequence>
<organism evidence="2 3">
    <name type="scientific">Acidaminobacter hydrogenoformans DSM 2784</name>
    <dbReference type="NCBI Taxonomy" id="1120920"/>
    <lineage>
        <taxon>Bacteria</taxon>
        <taxon>Bacillati</taxon>
        <taxon>Bacillota</taxon>
        <taxon>Clostridia</taxon>
        <taxon>Peptostreptococcales</taxon>
        <taxon>Acidaminobacteraceae</taxon>
        <taxon>Acidaminobacter</taxon>
    </lineage>
</organism>
<gene>
    <name evidence="2" type="ORF">SAMN03080599_02661</name>
</gene>
<evidence type="ECO:0000259" key="1">
    <source>
        <dbReference type="Pfam" id="PF04608"/>
    </source>
</evidence>
<accession>A0A1G5S647</accession>
<dbReference type="PIRSF" id="PIRSF019587">
    <property type="entry name" value="PGPase"/>
    <property type="match status" value="1"/>
</dbReference>
<dbReference type="GO" id="GO:0008962">
    <property type="term" value="F:phosphatidylglycerophosphatase activity"/>
    <property type="evidence" value="ECO:0007669"/>
    <property type="project" value="InterPro"/>
</dbReference>
<dbReference type="STRING" id="1120920.SAMN03080599_02661"/>
<dbReference type="GO" id="GO:0006629">
    <property type="term" value="P:lipid metabolic process"/>
    <property type="evidence" value="ECO:0007669"/>
    <property type="project" value="InterPro"/>
</dbReference>
<feature type="domain" description="YutG/PgpA" evidence="1">
    <location>
        <begin position="36"/>
        <end position="159"/>
    </location>
</feature>
<evidence type="ECO:0000313" key="3">
    <source>
        <dbReference type="Proteomes" id="UP000199208"/>
    </source>
</evidence>
<protein>
    <submittedName>
        <fullName evidence="2">Phosphatidylglycerophosphatase A</fullName>
    </submittedName>
</protein>
<evidence type="ECO:0000313" key="2">
    <source>
        <dbReference type="EMBL" id="SCZ81211.1"/>
    </source>
</evidence>
<keyword evidence="3" id="KW-1185">Reference proteome</keyword>
<dbReference type="AlphaFoldDB" id="A0A1G5S647"/>
<dbReference type="EMBL" id="FMWL01000017">
    <property type="protein sequence ID" value="SCZ81211.1"/>
    <property type="molecule type" value="Genomic_DNA"/>
</dbReference>
<reference evidence="2 3" key="1">
    <citation type="submission" date="2016-10" db="EMBL/GenBank/DDBJ databases">
        <authorList>
            <person name="de Groot N.N."/>
        </authorList>
    </citation>
    <scope>NUCLEOTIDE SEQUENCE [LARGE SCALE GENOMIC DNA]</scope>
    <source>
        <strain evidence="2 3">DSM 2784</strain>
    </source>
</reference>
<dbReference type="Gene3D" id="1.10.3760.10">
    <property type="entry name" value="PgpA-like"/>
    <property type="match status" value="1"/>
</dbReference>
<name>A0A1G5S647_9FIRM</name>
<dbReference type="Proteomes" id="UP000199208">
    <property type="component" value="Unassembled WGS sequence"/>
</dbReference>
<dbReference type="InterPro" id="IPR007686">
    <property type="entry name" value="YutG/PgpA"/>
</dbReference>
<dbReference type="OrthoDB" id="9793244at2"/>
<proteinExistence type="predicted"/>
<dbReference type="CDD" id="cd06971">
    <property type="entry name" value="PgpA"/>
    <property type="match status" value="1"/>
</dbReference>
<dbReference type="RefSeq" id="WP_092592318.1">
    <property type="nucleotide sequence ID" value="NZ_FMWL01000017.1"/>
</dbReference>
<dbReference type="SUPFAM" id="SSF101307">
    <property type="entry name" value="YutG-like"/>
    <property type="match status" value="1"/>
</dbReference>
<dbReference type="InterPro" id="IPR026038">
    <property type="entry name" value="Put_PGPase"/>
</dbReference>
<dbReference type="InterPro" id="IPR036681">
    <property type="entry name" value="PgpA-like_sf"/>
</dbReference>
<dbReference type="Pfam" id="PF04608">
    <property type="entry name" value="PgpA"/>
    <property type="match status" value="1"/>
</dbReference>